<name>A0A6J7WKZ4_9CAUD</name>
<evidence type="ECO:0000313" key="1">
    <source>
        <dbReference type="EMBL" id="CAB5218739.1"/>
    </source>
</evidence>
<reference evidence="1" key="1">
    <citation type="submission" date="2020-05" db="EMBL/GenBank/DDBJ databases">
        <authorList>
            <person name="Chiriac C."/>
            <person name="Salcher M."/>
            <person name="Ghai R."/>
            <person name="Kavagutti S V."/>
        </authorList>
    </citation>
    <scope>NUCLEOTIDE SEQUENCE</scope>
</reference>
<protein>
    <submittedName>
        <fullName evidence="1">Uncharacterized protein</fullName>
    </submittedName>
</protein>
<accession>A0A6J7WKZ4</accession>
<sequence length="120" mass="13620">MKIYIHRAQQEDIDMFDLDGLNGPDDSGDYYYQYVEYGTNPGEFDEFAIADGCGRMVPISIESIDELISALQAIKEVNYKIKEAEEFKEKIASEGTTYVSVFGEVDWDTESLQIDSSESF</sequence>
<dbReference type="EMBL" id="LR798261">
    <property type="protein sequence ID" value="CAB5218739.1"/>
    <property type="molecule type" value="Genomic_DNA"/>
</dbReference>
<gene>
    <name evidence="1" type="ORF">UFOVP218_106</name>
</gene>
<organism evidence="1">
    <name type="scientific">uncultured Caudovirales phage</name>
    <dbReference type="NCBI Taxonomy" id="2100421"/>
    <lineage>
        <taxon>Viruses</taxon>
        <taxon>Duplodnaviria</taxon>
        <taxon>Heunggongvirae</taxon>
        <taxon>Uroviricota</taxon>
        <taxon>Caudoviricetes</taxon>
        <taxon>Peduoviridae</taxon>
        <taxon>Maltschvirus</taxon>
        <taxon>Maltschvirus maltsch</taxon>
    </lineage>
</organism>
<proteinExistence type="predicted"/>